<proteinExistence type="predicted"/>
<dbReference type="HOGENOM" id="CLU_2962005_0_0_1"/>
<dbReference type="AlphaFoldDB" id="U9T5U7"/>
<feature type="compositionally biased region" description="Polar residues" evidence="1">
    <location>
        <begin position="27"/>
        <end position="43"/>
    </location>
</feature>
<feature type="region of interest" description="Disordered" evidence="1">
    <location>
        <begin position="1"/>
        <end position="44"/>
    </location>
</feature>
<gene>
    <name evidence="2" type="ORF">GLOINDRAFT_5469</name>
</gene>
<dbReference type="EMBL" id="KI294962">
    <property type="protein sequence ID" value="ESA03534.1"/>
    <property type="molecule type" value="Genomic_DNA"/>
</dbReference>
<reference evidence="2" key="1">
    <citation type="submission" date="2013-07" db="EMBL/GenBank/DDBJ databases">
        <title>The genome of an arbuscular mycorrhizal fungus provides insights into the evolution of the oldest plant symbiosis.</title>
        <authorList>
            <consortium name="DOE Joint Genome Institute"/>
            <person name="Tisserant E."/>
            <person name="Malbreil M."/>
            <person name="Kuo A."/>
            <person name="Kohler A."/>
            <person name="Symeonidi A."/>
            <person name="Balestrini R."/>
            <person name="Charron P."/>
            <person name="Duensing N."/>
            <person name="Frei-dit-Frey N."/>
            <person name="Gianinazzi-Pearson V."/>
            <person name="Gilbert B."/>
            <person name="Handa Y."/>
            <person name="Hijri M."/>
            <person name="Kaul R."/>
            <person name="Kawaguchi M."/>
            <person name="Krajinski F."/>
            <person name="Lammers P."/>
            <person name="Lapierre D."/>
            <person name="Masclaux F.G."/>
            <person name="Murat C."/>
            <person name="Morin E."/>
            <person name="Ndikumana S."/>
            <person name="Pagni M."/>
            <person name="Petitpierre D."/>
            <person name="Requena N."/>
            <person name="Rosikiewicz P."/>
            <person name="Riley R."/>
            <person name="Saito K."/>
            <person name="San Clemente H."/>
            <person name="Shapiro H."/>
            <person name="van Tuinen D."/>
            <person name="Becard G."/>
            <person name="Bonfante P."/>
            <person name="Paszkowski U."/>
            <person name="Shachar-Hill Y."/>
            <person name="Young J.P."/>
            <person name="Sanders I.R."/>
            <person name="Henrissat B."/>
            <person name="Rensing S.A."/>
            <person name="Grigoriev I.V."/>
            <person name="Corradi N."/>
            <person name="Roux C."/>
            <person name="Martin F."/>
        </authorList>
    </citation>
    <scope>NUCLEOTIDE SEQUENCE</scope>
    <source>
        <strain evidence="2">DAOM 197198</strain>
    </source>
</reference>
<organism evidence="2">
    <name type="scientific">Rhizophagus irregularis (strain DAOM 181602 / DAOM 197198 / MUCL 43194)</name>
    <name type="common">Arbuscular mycorrhizal fungus</name>
    <name type="synonym">Glomus intraradices</name>
    <dbReference type="NCBI Taxonomy" id="747089"/>
    <lineage>
        <taxon>Eukaryota</taxon>
        <taxon>Fungi</taxon>
        <taxon>Fungi incertae sedis</taxon>
        <taxon>Mucoromycota</taxon>
        <taxon>Glomeromycotina</taxon>
        <taxon>Glomeromycetes</taxon>
        <taxon>Glomerales</taxon>
        <taxon>Glomeraceae</taxon>
        <taxon>Rhizophagus</taxon>
    </lineage>
</organism>
<evidence type="ECO:0000256" key="1">
    <source>
        <dbReference type="SAM" id="MobiDB-lite"/>
    </source>
</evidence>
<sequence>MNHSNNISRDSSNQTIYSTNNHEESSFMDNASTQSFPMTNSSRVSKDLVSSEVLPLYRY</sequence>
<name>U9T5U7_RHIID</name>
<evidence type="ECO:0000313" key="2">
    <source>
        <dbReference type="EMBL" id="ESA03534.1"/>
    </source>
</evidence>
<protein>
    <submittedName>
        <fullName evidence="2">Uncharacterized protein</fullName>
    </submittedName>
</protein>
<accession>U9T5U7</accession>
<feature type="compositionally biased region" description="Polar residues" evidence="1">
    <location>
        <begin position="1"/>
        <end position="20"/>
    </location>
</feature>